<dbReference type="EMBL" id="FSRQ01000001">
    <property type="protein sequence ID" value="SIN93700.1"/>
    <property type="molecule type" value="Genomic_DNA"/>
</dbReference>
<name>A0A1N6FEM8_9FLAO</name>
<dbReference type="STRING" id="59733.SAMN05421769_1242"/>
<dbReference type="InterPro" id="IPR024510">
    <property type="entry name" value="DUF2589"/>
</dbReference>
<proteinExistence type="predicted"/>
<sequence length="176" mass="19603">MSDQEQYNHKAALIEDLLAAPFIAAANANSKMAQEQVKFLMETCFDAKEDSFSPKMVSLTIRKNNQSETEPNELLTFELPLITIIPFNSLCVKDINVKFDMEILSLAPKHVADNDETGKKNMEMRGSVAASKSDDSPTQKRHQSKMHVEITGGTIPLPVGLTTILKFYSNNIQLKS</sequence>
<dbReference type="Proteomes" id="UP000184782">
    <property type="component" value="Unassembled WGS sequence"/>
</dbReference>
<accession>A0A1N6FEM8</accession>
<evidence type="ECO:0000313" key="3">
    <source>
        <dbReference type="Proteomes" id="UP000184782"/>
    </source>
</evidence>
<dbReference type="AlphaFoldDB" id="A0A1N6FEM8"/>
<dbReference type="Pfam" id="PF11655">
    <property type="entry name" value="DUF2589"/>
    <property type="match status" value="1"/>
</dbReference>
<gene>
    <name evidence="2" type="ORF">SAMN05421769_1242</name>
</gene>
<protein>
    <recommendedName>
        <fullName evidence="4">DUF2589 domain-containing protein</fullName>
    </recommendedName>
</protein>
<organism evidence="2 3">
    <name type="scientific">Chryseobacterium scophthalmum</name>
    <dbReference type="NCBI Taxonomy" id="59733"/>
    <lineage>
        <taxon>Bacteria</taxon>
        <taxon>Pseudomonadati</taxon>
        <taxon>Bacteroidota</taxon>
        <taxon>Flavobacteriia</taxon>
        <taxon>Flavobacteriales</taxon>
        <taxon>Weeksellaceae</taxon>
        <taxon>Chryseobacterium group</taxon>
        <taxon>Chryseobacterium</taxon>
    </lineage>
</organism>
<evidence type="ECO:0000313" key="2">
    <source>
        <dbReference type="EMBL" id="SIN93700.1"/>
    </source>
</evidence>
<reference evidence="3" key="1">
    <citation type="submission" date="2016-12" db="EMBL/GenBank/DDBJ databases">
        <authorList>
            <person name="Varghese N."/>
            <person name="Submissions S."/>
        </authorList>
    </citation>
    <scope>NUCLEOTIDE SEQUENCE [LARGE SCALE GENOMIC DNA]</scope>
    <source>
        <strain evidence="3">DSM 16779</strain>
    </source>
</reference>
<keyword evidence="3" id="KW-1185">Reference proteome</keyword>
<evidence type="ECO:0008006" key="4">
    <source>
        <dbReference type="Google" id="ProtNLM"/>
    </source>
</evidence>
<dbReference type="RefSeq" id="WP_159437589.1">
    <property type="nucleotide sequence ID" value="NZ_FSRQ01000001.1"/>
</dbReference>
<evidence type="ECO:0000256" key="1">
    <source>
        <dbReference type="SAM" id="MobiDB-lite"/>
    </source>
</evidence>
<dbReference type="OrthoDB" id="1260976at2"/>
<feature type="region of interest" description="Disordered" evidence="1">
    <location>
        <begin position="125"/>
        <end position="145"/>
    </location>
</feature>